<evidence type="ECO:0000313" key="2">
    <source>
        <dbReference type="EMBL" id="OKL52097.1"/>
    </source>
</evidence>
<reference evidence="3" key="1">
    <citation type="submission" date="2016-12" db="EMBL/GenBank/DDBJ databases">
        <authorList>
            <person name="Meng X."/>
        </authorList>
    </citation>
    <scope>NUCLEOTIDE SEQUENCE [LARGE SCALE GENOMIC DNA]</scope>
    <source>
        <strain evidence="3">DSM 20732</strain>
    </source>
</reference>
<dbReference type="InParanoid" id="A0A1Q5PX14"/>
<dbReference type="AlphaFoldDB" id="A0A1Q5PX14"/>
<name>A0A1Q5PX14_9ACTO</name>
<gene>
    <name evidence="2" type="ORF">BSZ40_04115</name>
</gene>
<dbReference type="STRING" id="52770.BSZ40_04115"/>
<proteinExistence type="predicted"/>
<sequence>MRPAQNAEADEVTRLGKLQRGYEEDLNAANERVAAQVTVVEEARARRDRAAQDAIDKIRTAGEDGLRHGWWENWGSKVVALVTTIAEWVSMVAQVGRLSRNASMSGIGRLFMHTLLRPGAVKAITRVKGFNFLTGRLGEEILGIASNALHKAVPVVGGLGKFRRPDVFWGLGRFRIVGDIKFAKSALPYSEACAQQLADLTQIASSRGLLGGGRVHIWRPNMYNIDFPVTSALGKPMYLDSRFVFHSLEEVLGRRLGGWLNAIGGGRAGGRGVCRVTGRMGPALGGTRRRSERRGGLDVAG</sequence>
<comment type="caution">
    <text evidence="2">The sequence shown here is derived from an EMBL/GenBank/DDBJ whole genome shotgun (WGS) entry which is preliminary data.</text>
</comment>
<dbReference type="Proteomes" id="UP000185612">
    <property type="component" value="Unassembled WGS sequence"/>
</dbReference>
<feature type="region of interest" description="Disordered" evidence="1">
    <location>
        <begin position="282"/>
        <end position="301"/>
    </location>
</feature>
<evidence type="ECO:0000256" key="1">
    <source>
        <dbReference type="SAM" id="MobiDB-lite"/>
    </source>
</evidence>
<organism evidence="2 3">
    <name type="scientific">Buchananella hordeovulneris</name>
    <dbReference type="NCBI Taxonomy" id="52770"/>
    <lineage>
        <taxon>Bacteria</taxon>
        <taxon>Bacillati</taxon>
        <taxon>Actinomycetota</taxon>
        <taxon>Actinomycetes</taxon>
        <taxon>Actinomycetales</taxon>
        <taxon>Actinomycetaceae</taxon>
        <taxon>Buchananella</taxon>
    </lineage>
</organism>
<accession>A0A1Q5PX14</accession>
<dbReference type="EMBL" id="MQVS01000003">
    <property type="protein sequence ID" value="OKL52097.1"/>
    <property type="molecule type" value="Genomic_DNA"/>
</dbReference>
<protein>
    <submittedName>
        <fullName evidence="2">Uncharacterized protein</fullName>
    </submittedName>
</protein>
<dbReference type="OrthoDB" id="3270447at2"/>
<keyword evidence="3" id="KW-1185">Reference proteome</keyword>
<evidence type="ECO:0000313" key="3">
    <source>
        <dbReference type="Proteomes" id="UP000185612"/>
    </source>
</evidence>
<dbReference type="RefSeq" id="WP_073823572.1">
    <property type="nucleotide sequence ID" value="NZ_MQVS01000003.1"/>
</dbReference>